<keyword evidence="3" id="KW-1185">Reference proteome</keyword>
<keyword evidence="1" id="KW-0472">Membrane</keyword>
<organism evidence="2 3">
    <name type="scientific">Sphingomonas longa</name>
    <dbReference type="NCBI Taxonomy" id="2778730"/>
    <lineage>
        <taxon>Bacteria</taxon>
        <taxon>Pseudomonadati</taxon>
        <taxon>Pseudomonadota</taxon>
        <taxon>Alphaproteobacteria</taxon>
        <taxon>Sphingomonadales</taxon>
        <taxon>Sphingomonadaceae</taxon>
        <taxon>Sphingomonas</taxon>
    </lineage>
</organism>
<dbReference type="Proteomes" id="UP000763641">
    <property type="component" value="Unassembled WGS sequence"/>
</dbReference>
<gene>
    <name evidence="2" type="ORF">ILT43_15260</name>
</gene>
<reference evidence="2 3" key="1">
    <citation type="submission" date="2020-12" db="EMBL/GenBank/DDBJ databases">
        <title>Sphingomonas sp.</title>
        <authorList>
            <person name="Kim M.K."/>
        </authorList>
    </citation>
    <scope>NUCLEOTIDE SEQUENCE [LARGE SCALE GENOMIC DNA]</scope>
    <source>
        <strain evidence="2 3">BT552</strain>
    </source>
</reference>
<dbReference type="RefSeq" id="WP_204199833.1">
    <property type="nucleotide sequence ID" value="NZ_JAFEMC010000004.1"/>
</dbReference>
<evidence type="ECO:0000256" key="1">
    <source>
        <dbReference type="SAM" id="Phobius"/>
    </source>
</evidence>
<feature type="transmembrane region" description="Helical" evidence="1">
    <location>
        <begin position="36"/>
        <end position="55"/>
    </location>
</feature>
<feature type="transmembrane region" description="Helical" evidence="1">
    <location>
        <begin position="62"/>
        <end position="81"/>
    </location>
</feature>
<keyword evidence="1" id="KW-1133">Transmembrane helix</keyword>
<proteinExistence type="predicted"/>
<name>A0ABS2DCD8_9SPHN</name>
<keyword evidence="1" id="KW-0812">Transmembrane</keyword>
<protein>
    <submittedName>
        <fullName evidence="2">Uncharacterized protein</fullName>
    </submittedName>
</protein>
<sequence>MALLNLVLAHFAFGGYSSSAGGDAAGNAMSSAFDKLFMLAALGLVGLLSLLFLLIRRQGFRIALIVVLALNVFLLLTILSLQF</sequence>
<comment type="caution">
    <text evidence="2">The sequence shown here is derived from an EMBL/GenBank/DDBJ whole genome shotgun (WGS) entry which is preliminary data.</text>
</comment>
<evidence type="ECO:0000313" key="3">
    <source>
        <dbReference type="Proteomes" id="UP000763641"/>
    </source>
</evidence>
<evidence type="ECO:0000313" key="2">
    <source>
        <dbReference type="EMBL" id="MBM6577739.1"/>
    </source>
</evidence>
<dbReference type="EMBL" id="JAFEMC010000004">
    <property type="protein sequence ID" value="MBM6577739.1"/>
    <property type="molecule type" value="Genomic_DNA"/>
</dbReference>
<accession>A0ABS2DCD8</accession>